<dbReference type="CDD" id="cd03505">
    <property type="entry name" value="Delta9-FADS-like"/>
    <property type="match status" value="1"/>
</dbReference>
<sequence length="321" mass="36835">MPELSEILVAERKSDFSSFEVPPQKVTLGVRLLTLVAIIVPLLGVMAAPFFVWGWGFGWTDLGLLLGMYTVSALGITIGFHRLFVHRSFETYVWIKFLWAIFGSMAIQGALFQWVGMHRRHHKFSDRPEDPHTPHHHGKGFLGLLKGFWHAHIGWFFNADPADFEHYIKDLKNIRSLRIANDLFPLWVALSLILPAVLGGIISSSWMGAWTGFIWGGLVRIFLVHHITWSVNSACHLWGMQPYHSDDESRNNIFFGILAMGEGWHNTHHAFPTSVRHGLSWWQIDTSYWVIRMMAFLGLAWNLKLPSKEAQRKERRITAKS</sequence>
<feature type="transmembrane region" description="Helical" evidence="10">
    <location>
        <begin position="32"/>
        <end position="56"/>
    </location>
</feature>
<keyword evidence="13" id="KW-1185">Reference proteome</keyword>
<evidence type="ECO:0000256" key="5">
    <source>
        <dbReference type="ARBA" id="ARBA00022989"/>
    </source>
</evidence>
<feature type="transmembrane region" description="Helical" evidence="10">
    <location>
        <begin position="62"/>
        <end position="85"/>
    </location>
</feature>
<keyword evidence="4" id="KW-0276">Fatty acid metabolism</keyword>
<evidence type="ECO:0000256" key="7">
    <source>
        <dbReference type="ARBA" id="ARBA00023004"/>
    </source>
</evidence>
<name>A0A8E6BAK3_9BACT</name>
<evidence type="ECO:0000256" key="1">
    <source>
        <dbReference type="ARBA" id="ARBA00004141"/>
    </source>
</evidence>
<evidence type="ECO:0000256" key="8">
    <source>
        <dbReference type="ARBA" id="ARBA00023098"/>
    </source>
</evidence>
<feature type="domain" description="Fatty acid desaturase" evidence="11">
    <location>
        <begin position="62"/>
        <end position="291"/>
    </location>
</feature>
<protein>
    <submittedName>
        <fullName evidence="12">Acyl-CoA desaturase</fullName>
    </submittedName>
</protein>
<comment type="subcellular location">
    <subcellularLocation>
        <location evidence="1">Membrane</location>
        <topology evidence="1">Multi-pass membrane protein</topology>
    </subcellularLocation>
</comment>
<dbReference type="GO" id="GO:0016717">
    <property type="term" value="F:oxidoreductase activity, acting on paired donors, with oxidation of a pair of donors resulting in the reduction of molecular oxygen to two molecules of water"/>
    <property type="evidence" value="ECO:0007669"/>
    <property type="project" value="InterPro"/>
</dbReference>
<reference evidence="12" key="1">
    <citation type="submission" date="2021-05" db="EMBL/GenBank/DDBJ databases">
        <title>Complete genome sequence of the cellulolytic planctomycete Telmatocola sphagniphila SP2T and characterization of the first cellulase from planctomycetes.</title>
        <authorList>
            <person name="Rakitin A.L."/>
            <person name="Beletsky A.V."/>
            <person name="Naumoff D.G."/>
            <person name="Kulichevskaya I.S."/>
            <person name="Mardanov A.V."/>
            <person name="Ravin N.V."/>
            <person name="Dedysh S.N."/>
        </authorList>
    </citation>
    <scope>NUCLEOTIDE SEQUENCE</scope>
    <source>
        <strain evidence="12">SP2T</strain>
    </source>
</reference>
<dbReference type="PANTHER" id="PTHR11351">
    <property type="entry name" value="ACYL-COA DESATURASE"/>
    <property type="match status" value="1"/>
</dbReference>
<feature type="transmembrane region" description="Helical" evidence="10">
    <location>
        <begin position="209"/>
        <end position="229"/>
    </location>
</feature>
<dbReference type="InterPro" id="IPR005804">
    <property type="entry name" value="FA_desaturase_dom"/>
</dbReference>
<dbReference type="InterPro" id="IPR015876">
    <property type="entry name" value="Acyl-CoA_DS"/>
</dbReference>
<keyword evidence="6" id="KW-0560">Oxidoreductase</keyword>
<dbReference type="KEGG" id="tsph:KIH39_09785"/>
<evidence type="ECO:0000259" key="11">
    <source>
        <dbReference type="Pfam" id="PF00487"/>
    </source>
</evidence>
<dbReference type="PRINTS" id="PR00075">
    <property type="entry name" value="FACDDSATRASE"/>
</dbReference>
<keyword evidence="3 10" id="KW-0812">Transmembrane</keyword>
<accession>A0A8E6BAK3</accession>
<proteinExistence type="inferred from homology"/>
<keyword evidence="7" id="KW-0408">Iron</keyword>
<evidence type="ECO:0000256" key="3">
    <source>
        <dbReference type="ARBA" id="ARBA00022692"/>
    </source>
</evidence>
<gene>
    <name evidence="12" type="ORF">KIH39_09785</name>
</gene>
<dbReference type="RefSeq" id="WP_213499148.1">
    <property type="nucleotide sequence ID" value="NZ_CP074694.1"/>
</dbReference>
<evidence type="ECO:0000256" key="2">
    <source>
        <dbReference type="ARBA" id="ARBA00008749"/>
    </source>
</evidence>
<organism evidence="12 13">
    <name type="scientific">Telmatocola sphagniphila</name>
    <dbReference type="NCBI Taxonomy" id="1123043"/>
    <lineage>
        <taxon>Bacteria</taxon>
        <taxon>Pseudomonadati</taxon>
        <taxon>Planctomycetota</taxon>
        <taxon>Planctomycetia</taxon>
        <taxon>Gemmatales</taxon>
        <taxon>Gemmataceae</taxon>
    </lineage>
</organism>
<dbReference type="AlphaFoldDB" id="A0A8E6BAK3"/>
<feature type="transmembrane region" description="Helical" evidence="10">
    <location>
        <begin position="184"/>
        <end position="202"/>
    </location>
</feature>
<dbReference type="EMBL" id="CP074694">
    <property type="protein sequence ID" value="QVL34176.1"/>
    <property type="molecule type" value="Genomic_DNA"/>
</dbReference>
<feature type="transmembrane region" description="Helical" evidence="10">
    <location>
        <begin position="97"/>
        <end position="115"/>
    </location>
</feature>
<dbReference type="Pfam" id="PF00487">
    <property type="entry name" value="FA_desaturase"/>
    <property type="match status" value="1"/>
</dbReference>
<dbReference type="GO" id="GO:0016020">
    <property type="term" value="C:membrane"/>
    <property type="evidence" value="ECO:0007669"/>
    <property type="project" value="UniProtKB-SubCell"/>
</dbReference>
<evidence type="ECO:0000313" key="12">
    <source>
        <dbReference type="EMBL" id="QVL34176.1"/>
    </source>
</evidence>
<evidence type="ECO:0000256" key="4">
    <source>
        <dbReference type="ARBA" id="ARBA00022832"/>
    </source>
</evidence>
<comment type="similarity">
    <text evidence="2">Belongs to the fatty acid desaturase type 2 family.</text>
</comment>
<evidence type="ECO:0000256" key="6">
    <source>
        <dbReference type="ARBA" id="ARBA00023002"/>
    </source>
</evidence>
<evidence type="ECO:0000256" key="10">
    <source>
        <dbReference type="SAM" id="Phobius"/>
    </source>
</evidence>
<dbReference type="Proteomes" id="UP000676194">
    <property type="component" value="Chromosome"/>
</dbReference>
<keyword evidence="8" id="KW-0443">Lipid metabolism</keyword>
<evidence type="ECO:0000256" key="9">
    <source>
        <dbReference type="ARBA" id="ARBA00023136"/>
    </source>
</evidence>
<dbReference type="GO" id="GO:0006631">
    <property type="term" value="P:fatty acid metabolic process"/>
    <property type="evidence" value="ECO:0007669"/>
    <property type="project" value="UniProtKB-KW"/>
</dbReference>
<keyword evidence="5 10" id="KW-1133">Transmembrane helix</keyword>
<dbReference type="PANTHER" id="PTHR11351:SF3">
    <property type="entry name" value="BLL4393 PROTEIN"/>
    <property type="match status" value="1"/>
</dbReference>
<keyword evidence="9 10" id="KW-0472">Membrane</keyword>
<evidence type="ECO:0000313" key="13">
    <source>
        <dbReference type="Proteomes" id="UP000676194"/>
    </source>
</evidence>